<dbReference type="Pfam" id="PF13727">
    <property type="entry name" value="CoA_binding_3"/>
    <property type="match status" value="1"/>
</dbReference>
<evidence type="ECO:0000256" key="5">
    <source>
        <dbReference type="ARBA" id="ARBA00022989"/>
    </source>
</evidence>
<evidence type="ECO:0000256" key="1">
    <source>
        <dbReference type="ARBA" id="ARBA00004141"/>
    </source>
</evidence>
<evidence type="ECO:0000256" key="6">
    <source>
        <dbReference type="ARBA" id="ARBA00023136"/>
    </source>
</evidence>
<dbReference type="AlphaFoldDB" id="A0A1F6MD11"/>
<dbReference type="InterPro" id="IPR017475">
    <property type="entry name" value="EPS_sugar_tfrase"/>
</dbReference>
<dbReference type="GO" id="GO:0016780">
    <property type="term" value="F:phosphotransferase activity, for other substituted phosphate groups"/>
    <property type="evidence" value="ECO:0007669"/>
    <property type="project" value="TreeGrafter"/>
</dbReference>
<dbReference type="InterPro" id="IPR003362">
    <property type="entry name" value="Bact_transf"/>
</dbReference>
<proteinExistence type="inferred from homology"/>
<comment type="caution">
    <text evidence="9">The sequence shown here is derived from an EMBL/GenBank/DDBJ whole genome shotgun (WGS) entry which is preliminary data.</text>
</comment>
<comment type="subcellular location">
    <subcellularLocation>
        <location evidence="1">Membrane</location>
        <topology evidence="1">Multi-pass membrane protein</topology>
    </subcellularLocation>
</comment>
<dbReference type="EMBL" id="MFQE01000077">
    <property type="protein sequence ID" value="OGH69547.1"/>
    <property type="molecule type" value="Genomic_DNA"/>
</dbReference>
<keyword evidence="4 7" id="KW-0812">Transmembrane</keyword>
<feature type="domain" description="Bacterial sugar transferase" evidence="8">
    <location>
        <begin position="273"/>
        <end position="458"/>
    </location>
</feature>
<dbReference type="NCBIfam" id="TIGR03025">
    <property type="entry name" value="EPS_sugtrans"/>
    <property type="match status" value="1"/>
</dbReference>
<dbReference type="GO" id="GO:0016020">
    <property type="term" value="C:membrane"/>
    <property type="evidence" value="ECO:0007669"/>
    <property type="project" value="UniProtKB-SubCell"/>
</dbReference>
<dbReference type="PANTHER" id="PTHR30576">
    <property type="entry name" value="COLANIC BIOSYNTHESIS UDP-GLUCOSE LIPID CARRIER TRANSFERASE"/>
    <property type="match status" value="1"/>
</dbReference>
<dbReference type="Proteomes" id="UP000177457">
    <property type="component" value="Unassembled WGS sequence"/>
</dbReference>
<evidence type="ECO:0000259" key="8">
    <source>
        <dbReference type="Pfam" id="PF02397"/>
    </source>
</evidence>
<reference evidence="9 10" key="1">
    <citation type="journal article" date="2016" name="Nat. Commun.">
        <title>Thousands of microbial genomes shed light on interconnected biogeochemical processes in an aquifer system.</title>
        <authorList>
            <person name="Anantharaman K."/>
            <person name="Brown C.T."/>
            <person name="Hug L.A."/>
            <person name="Sharon I."/>
            <person name="Castelle C.J."/>
            <person name="Probst A.J."/>
            <person name="Thomas B.C."/>
            <person name="Singh A."/>
            <person name="Wilkins M.J."/>
            <person name="Karaoz U."/>
            <person name="Brodie E.L."/>
            <person name="Williams K.H."/>
            <person name="Hubbard S.S."/>
            <person name="Banfield J.F."/>
        </authorList>
    </citation>
    <scope>NUCLEOTIDE SEQUENCE [LARGE SCALE GENOMIC DNA]</scope>
</reference>
<name>A0A1F6MD11_9BACT</name>
<evidence type="ECO:0000313" key="9">
    <source>
        <dbReference type="EMBL" id="OGH69547.1"/>
    </source>
</evidence>
<dbReference type="Pfam" id="PF02397">
    <property type="entry name" value="Bac_transf"/>
    <property type="match status" value="1"/>
</dbReference>
<sequence length="463" mass="53105">MEFIYRLKQMILAAGDMASYLAGLAIALSIRNLSVPSFALIERHLPLFLTVFAFWVVINYINGLYDLVRVRNDLASYRRLFETAAVSLAVGIAFFYLIPERAITPKTILLLTVATGYGASALWRFVYNLAIGHRRFRTNVLFVGFTRETEELITLLDKEPGKGYRVVAVVDGNASREIPKYESVDVYRSAKTIRPAITNHKVQLVVIAPHLKTDSEVLRELYELLFWPVSMMDLSTFYELVTGRIPESTFSETWFLEHFRNTEHPLYDKFRALVDMVSGVMLGVVFLALLPLIGLGIMLTSPGPIFFRQKRIGRFGKEFTLYKFRSMYALSKDGSAELEGAQFAKKKDMRVTPIGKLLRKTRLDEMPQVINLLKRDITLIGPRPERPEIVSQLTDRTPYYPLRHVVLPGLTSWAVLHQNYTDTMETSLQKLQYDLYYIKNRSLLLDLSILLRTINVIVRMRGQ</sequence>
<gene>
    <name evidence="9" type="ORF">A3C90_00320</name>
</gene>
<comment type="similarity">
    <text evidence="2">Belongs to the bacterial sugar transferase family.</text>
</comment>
<feature type="transmembrane region" description="Helical" evidence="7">
    <location>
        <begin position="80"/>
        <end position="98"/>
    </location>
</feature>
<organism evidence="9 10">
    <name type="scientific">Candidatus Magasanikbacteria bacterium RIFCSPHIGHO2_02_FULL_51_14</name>
    <dbReference type="NCBI Taxonomy" id="1798683"/>
    <lineage>
        <taxon>Bacteria</taxon>
        <taxon>Candidatus Magasanikiibacteriota</taxon>
    </lineage>
</organism>
<evidence type="ECO:0000256" key="2">
    <source>
        <dbReference type="ARBA" id="ARBA00006464"/>
    </source>
</evidence>
<accession>A0A1F6MD11</accession>
<protein>
    <recommendedName>
        <fullName evidence="8">Bacterial sugar transferase domain-containing protein</fullName>
    </recommendedName>
</protein>
<dbReference type="Gene3D" id="3.40.50.720">
    <property type="entry name" value="NAD(P)-binding Rossmann-like Domain"/>
    <property type="match status" value="1"/>
</dbReference>
<evidence type="ECO:0000256" key="3">
    <source>
        <dbReference type="ARBA" id="ARBA00022679"/>
    </source>
</evidence>
<feature type="transmembrane region" description="Helical" evidence="7">
    <location>
        <begin position="47"/>
        <end position="68"/>
    </location>
</feature>
<feature type="transmembrane region" description="Helical" evidence="7">
    <location>
        <begin position="279"/>
        <end position="299"/>
    </location>
</feature>
<feature type="transmembrane region" description="Helical" evidence="7">
    <location>
        <begin position="110"/>
        <end position="127"/>
    </location>
</feature>
<evidence type="ECO:0000256" key="7">
    <source>
        <dbReference type="SAM" id="Phobius"/>
    </source>
</evidence>
<evidence type="ECO:0000256" key="4">
    <source>
        <dbReference type="ARBA" id="ARBA00022692"/>
    </source>
</evidence>
<keyword evidence="3" id="KW-0808">Transferase</keyword>
<dbReference type="PANTHER" id="PTHR30576:SF0">
    <property type="entry name" value="UNDECAPRENYL-PHOSPHATE N-ACETYLGALACTOSAMINYL 1-PHOSPHATE TRANSFERASE-RELATED"/>
    <property type="match status" value="1"/>
</dbReference>
<dbReference type="STRING" id="1798683.A3C90_00320"/>
<keyword evidence="6 7" id="KW-0472">Membrane</keyword>
<keyword evidence="5 7" id="KW-1133">Transmembrane helix</keyword>
<evidence type="ECO:0000313" key="10">
    <source>
        <dbReference type="Proteomes" id="UP000177457"/>
    </source>
</evidence>